<organism evidence="5">
    <name type="scientific">Schistosoma curassoni</name>
    <dbReference type="NCBI Taxonomy" id="6186"/>
    <lineage>
        <taxon>Eukaryota</taxon>
        <taxon>Metazoa</taxon>
        <taxon>Spiralia</taxon>
        <taxon>Lophotrochozoa</taxon>
        <taxon>Platyhelminthes</taxon>
        <taxon>Trematoda</taxon>
        <taxon>Digenea</taxon>
        <taxon>Strigeidida</taxon>
        <taxon>Schistosomatoidea</taxon>
        <taxon>Schistosomatidae</taxon>
        <taxon>Schistosoma</taxon>
    </lineage>
</organism>
<feature type="compositionally biased region" description="Low complexity" evidence="1">
    <location>
        <begin position="36"/>
        <end position="46"/>
    </location>
</feature>
<dbReference type="EMBL" id="UZAK01046208">
    <property type="protein sequence ID" value="VDP74967.1"/>
    <property type="molecule type" value="Genomic_DNA"/>
</dbReference>
<keyword evidence="2" id="KW-0812">Transmembrane</keyword>
<reference evidence="3 4" key="2">
    <citation type="submission" date="2018-11" db="EMBL/GenBank/DDBJ databases">
        <authorList>
            <consortium name="Pathogen Informatics"/>
        </authorList>
    </citation>
    <scope>NUCLEOTIDE SEQUENCE [LARGE SCALE GENOMIC DNA]</scope>
    <source>
        <strain evidence="3">Dakar</strain>
        <strain evidence="4">Dakar, Senegal</strain>
    </source>
</reference>
<evidence type="ECO:0000256" key="2">
    <source>
        <dbReference type="SAM" id="Phobius"/>
    </source>
</evidence>
<evidence type="ECO:0000313" key="5">
    <source>
        <dbReference type="WBParaSite" id="SCUD_0002129201-mRNA-1"/>
    </source>
</evidence>
<dbReference type="AlphaFoldDB" id="A0A183L1T9"/>
<sequence length="150" mass="16861">MVIFLDSATSYKLSEEKIVNKISHNSNMKIEISGNNIDNNDNNNNNMVDPASNPSNSIQRSCDQVTEKHSLHKSPDNCNDHINSDDDRNTQSTVVTQPMCDHSTSFEGQIYLTDTMVCLFIYFSVFIIIHICIIIYVILSVFTIGPRVGT</sequence>
<accession>A0A183L1T9</accession>
<dbReference type="STRING" id="6186.A0A183L1T9"/>
<feature type="compositionally biased region" description="Polar residues" evidence="1">
    <location>
        <begin position="52"/>
        <end position="64"/>
    </location>
</feature>
<feature type="transmembrane region" description="Helical" evidence="2">
    <location>
        <begin position="119"/>
        <end position="144"/>
    </location>
</feature>
<dbReference type="Proteomes" id="UP000279833">
    <property type="component" value="Unassembled WGS sequence"/>
</dbReference>
<evidence type="ECO:0000313" key="4">
    <source>
        <dbReference type="Proteomes" id="UP000279833"/>
    </source>
</evidence>
<keyword evidence="4" id="KW-1185">Reference proteome</keyword>
<feature type="compositionally biased region" description="Basic and acidic residues" evidence="1">
    <location>
        <begin position="65"/>
        <end position="89"/>
    </location>
</feature>
<name>A0A183L1T9_9TREM</name>
<protein>
    <submittedName>
        <fullName evidence="5">Transmembrane protein</fullName>
    </submittedName>
</protein>
<keyword evidence="2" id="KW-0472">Membrane</keyword>
<gene>
    <name evidence="3" type="ORF">SCUD_LOCUS21289</name>
</gene>
<keyword evidence="2" id="KW-1133">Transmembrane helix</keyword>
<dbReference type="WBParaSite" id="SCUD_0002129201-mRNA-1">
    <property type="protein sequence ID" value="SCUD_0002129201-mRNA-1"/>
    <property type="gene ID" value="SCUD_0002129201"/>
</dbReference>
<proteinExistence type="predicted"/>
<evidence type="ECO:0000256" key="1">
    <source>
        <dbReference type="SAM" id="MobiDB-lite"/>
    </source>
</evidence>
<reference evidence="5" key="1">
    <citation type="submission" date="2016-06" db="UniProtKB">
        <authorList>
            <consortium name="WormBaseParasite"/>
        </authorList>
    </citation>
    <scope>IDENTIFICATION</scope>
</reference>
<evidence type="ECO:0000313" key="3">
    <source>
        <dbReference type="EMBL" id="VDP74967.1"/>
    </source>
</evidence>
<feature type="region of interest" description="Disordered" evidence="1">
    <location>
        <begin position="36"/>
        <end position="92"/>
    </location>
</feature>